<evidence type="ECO:0000256" key="2">
    <source>
        <dbReference type="ARBA" id="ARBA00023012"/>
    </source>
</evidence>
<dbReference type="GO" id="GO:0003677">
    <property type="term" value="F:DNA binding"/>
    <property type="evidence" value="ECO:0007669"/>
    <property type="project" value="UniProtKB-KW"/>
</dbReference>
<reference evidence="9 10" key="1">
    <citation type="submission" date="2012-02" db="EMBL/GenBank/DDBJ databases">
        <title>Improved High-Quality Draft sequence of Microvirga sp. WSM3557.</title>
        <authorList>
            <consortium name="US DOE Joint Genome Institute"/>
            <person name="Lucas S."/>
            <person name="Han J."/>
            <person name="Lapidus A."/>
            <person name="Cheng J.-F."/>
            <person name="Goodwin L."/>
            <person name="Pitluck S."/>
            <person name="Peters L."/>
            <person name="Zhang X."/>
            <person name="Detter J.C."/>
            <person name="Han C."/>
            <person name="Tapia R."/>
            <person name="Land M."/>
            <person name="Hauser L."/>
            <person name="Kyrpides N."/>
            <person name="Ivanova N."/>
            <person name="Pagani I."/>
            <person name="Brau L."/>
            <person name="Yates R."/>
            <person name="O'Hara G."/>
            <person name="Rui T."/>
            <person name="Howieson J."/>
            <person name="Reeve W."/>
            <person name="Woyke T."/>
        </authorList>
    </citation>
    <scope>NUCLEOTIDE SEQUENCE [LARGE SCALE GENOMIC DNA]</scope>
    <source>
        <strain evidence="9 10">WSM3557</strain>
    </source>
</reference>
<dbReference type="SMART" id="SM00421">
    <property type="entry name" value="HTH_LUXR"/>
    <property type="match status" value="1"/>
</dbReference>
<dbReference type="PANTHER" id="PTHR44688">
    <property type="entry name" value="DNA-BINDING TRANSCRIPTIONAL ACTIVATOR DEVR_DOSR"/>
    <property type="match status" value="1"/>
</dbReference>
<dbReference type="PROSITE" id="PS50110">
    <property type="entry name" value="RESPONSE_REGULATORY"/>
    <property type="match status" value="1"/>
</dbReference>
<dbReference type="GO" id="GO:0000160">
    <property type="term" value="P:phosphorelay signal transduction system"/>
    <property type="evidence" value="ECO:0007669"/>
    <property type="project" value="UniProtKB-KW"/>
</dbReference>
<feature type="domain" description="HTH luxR-type" evidence="7">
    <location>
        <begin position="146"/>
        <end position="211"/>
    </location>
</feature>
<dbReference type="InterPro" id="IPR036388">
    <property type="entry name" value="WH-like_DNA-bd_sf"/>
</dbReference>
<evidence type="ECO:0000259" key="8">
    <source>
        <dbReference type="PROSITE" id="PS50110"/>
    </source>
</evidence>
<dbReference type="InterPro" id="IPR001789">
    <property type="entry name" value="Sig_transdc_resp-reg_receiver"/>
</dbReference>
<protein>
    <submittedName>
        <fullName evidence="9">Response regulator</fullName>
    </submittedName>
</protein>
<dbReference type="CDD" id="cd17537">
    <property type="entry name" value="REC_FixJ"/>
    <property type="match status" value="1"/>
</dbReference>
<dbReference type="CDD" id="cd06170">
    <property type="entry name" value="LuxR_C_like"/>
    <property type="match status" value="1"/>
</dbReference>
<keyword evidence="2" id="KW-0902">Two-component regulatory system</keyword>
<evidence type="ECO:0000313" key="10">
    <source>
        <dbReference type="Proteomes" id="UP000003947"/>
    </source>
</evidence>
<evidence type="ECO:0000256" key="6">
    <source>
        <dbReference type="PROSITE-ProRule" id="PRU00169"/>
    </source>
</evidence>
<dbReference type="STRING" id="864069.MicloDRAFT_00026790"/>
<dbReference type="PROSITE" id="PS50043">
    <property type="entry name" value="HTH_LUXR_2"/>
    <property type="match status" value="1"/>
</dbReference>
<evidence type="ECO:0000256" key="3">
    <source>
        <dbReference type="ARBA" id="ARBA00023015"/>
    </source>
</evidence>
<feature type="modified residue" description="4-aspartylphosphate" evidence="6">
    <location>
        <position position="65"/>
    </location>
</feature>
<evidence type="ECO:0000313" key="9">
    <source>
        <dbReference type="EMBL" id="EIM28630.1"/>
    </source>
</evidence>
<dbReference type="Proteomes" id="UP000003947">
    <property type="component" value="Unassembled WGS sequence"/>
</dbReference>
<organism evidence="9 10">
    <name type="scientific">Microvirga lotononidis</name>
    <dbReference type="NCBI Taxonomy" id="864069"/>
    <lineage>
        <taxon>Bacteria</taxon>
        <taxon>Pseudomonadati</taxon>
        <taxon>Pseudomonadota</taxon>
        <taxon>Alphaproteobacteria</taxon>
        <taxon>Hyphomicrobiales</taxon>
        <taxon>Methylobacteriaceae</taxon>
        <taxon>Microvirga</taxon>
    </lineage>
</organism>
<gene>
    <name evidence="9" type="ORF">MicloDRAFT_00026790</name>
</gene>
<dbReference type="AlphaFoldDB" id="I4YXD8"/>
<dbReference type="Gene3D" id="1.10.10.10">
    <property type="entry name" value="Winged helix-like DNA-binding domain superfamily/Winged helix DNA-binding domain"/>
    <property type="match status" value="1"/>
</dbReference>
<evidence type="ECO:0000259" key="7">
    <source>
        <dbReference type="PROSITE" id="PS50043"/>
    </source>
</evidence>
<dbReference type="HOGENOM" id="CLU_000445_90_4_5"/>
<sequence>MSHRSAPVPANAEEPVIFIVDDDESLRDALGSLFRSVGLKVEMFSSAAKLLRSTFPDVESCLVLDVRLPGLSGLDLQAELAKANIHIPIIFITGHGDIPMSVQAMKAGAVDFLPKPFRDQDMLDAVAMALERNRQQRRAANQLSDLRACFETLTQREREVMSLVAAGLMNKQIAGELGISEITVKIHRGQVMRKMGARSLADLVKMAEVLRGHSSSQ</sequence>
<dbReference type="Gene3D" id="3.40.50.2300">
    <property type="match status" value="1"/>
</dbReference>
<dbReference type="SMART" id="SM00448">
    <property type="entry name" value="REC"/>
    <property type="match status" value="1"/>
</dbReference>
<dbReference type="PRINTS" id="PR00038">
    <property type="entry name" value="HTHLUXR"/>
</dbReference>
<dbReference type="GO" id="GO:0006355">
    <property type="term" value="P:regulation of DNA-templated transcription"/>
    <property type="evidence" value="ECO:0007669"/>
    <property type="project" value="InterPro"/>
</dbReference>
<dbReference type="SUPFAM" id="SSF52172">
    <property type="entry name" value="CheY-like"/>
    <property type="match status" value="1"/>
</dbReference>
<evidence type="ECO:0000256" key="1">
    <source>
        <dbReference type="ARBA" id="ARBA00022553"/>
    </source>
</evidence>
<dbReference type="RefSeq" id="WP_009491820.1">
    <property type="nucleotide sequence ID" value="NZ_CP141049.1"/>
</dbReference>
<dbReference type="eggNOG" id="COG4566">
    <property type="taxonomic scope" value="Bacteria"/>
</dbReference>
<evidence type="ECO:0000256" key="5">
    <source>
        <dbReference type="ARBA" id="ARBA00023163"/>
    </source>
</evidence>
<dbReference type="InterPro" id="IPR000792">
    <property type="entry name" value="Tscrpt_reg_LuxR_C"/>
</dbReference>
<dbReference type="FunFam" id="3.40.50.2300:FF:000018">
    <property type="entry name" value="DNA-binding transcriptional regulator NtrC"/>
    <property type="match status" value="1"/>
</dbReference>
<dbReference type="Pfam" id="PF00196">
    <property type="entry name" value="GerE"/>
    <property type="match status" value="1"/>
</dbReference>
<keyword evidence="4" id="KW-0238">DNA-binding</keyword>
<evidence type="ECO:0000256" key="4">
    <source>
        <dbReference type="ARBA" id="ARBA00023125"/>
    </source>
</evidence>
<keyword evidence="10" id="KW-1185">Reference proteome</keyword>
<keyword evidence="1 6" id="KW-0597">Phosphoprotein</keyword>
<keyword evidence="3" id="KW-0805">Transcription regulation</keyword>
<dbReference type="EMBL" id="JH660643">
    <property type="protein sequence ID" value="EIM28630.1"/>
    <property type="molecule type" value="Genomic_DNA"/>
</dbReference>
<dbReference type="OrthoDB" id="9782655at2"/>
<keyword evidence="5" id="KW-0804">Transcription</keyword>
<dbReference type="Pfam" id="PF00072">
    <property type="entry name" value="Response_reg"/>
    <property type="match status" value="1"/>
</dbReference>
<proteinExistence type="predicted"/>
<dbReference type="PATRIC" id="fig|864069.3.peg.2890"/>
<dbReference type="InterPro" id="IPR011006">
    <property type="entry name" value="CheY-like_superfamily"/>
</dbReference>
<dbReference type="PANTHER" id="PTHR44688:SF16">
    <property type="entry name" value="DNA-BINDING TRANSCRIPTIONAL ACTIVATOR DEVR_DOSR"/>
    <property type="match status" value="1"/>
</dbReference>
<accession>I4YXD8</accession>
<feature type="domain" description="Response regulatory" evidence="8">
    <location>
        <begin position="16"/>
        <end position="130"/>
    </location>
</feature>
<name>I4YXD8_9HYPH</name>